<feature type="active site" description="Proton donor/acceptor" evidence="6">
    <location>
        <position position="279"/>
    </location>
</feature>
<dbReference type="PANTHER" id="PTHR11113:SF14">
    <property type="entry name" value="N-ACETYLGLUCOSAMINE-6-PHOSPHATE DEACETYLASE"/>
    <property type="match status" value="1"/>
</dbReference>
<keyword evidence="4 5" id="KW-0119">Carbohydrate metabolism</keyword>
<dbReference type="GO" id="GO:0046872">
    <property type="term" value="F:metal ion binding"/>
    <property type="evidence" value="ECO:0007669"/>
    <property type="project" value="UniProtKB-KW"/>
</dbReference>
<keyword evidence="2 8" id="KW-0479">Metal-binding</keyword>
<dbReference type="Proteomes" id="UP000529310">
    <property type="component" value="Unassembled WGS sequence"/>
</dbReference>
<dbReference type="GO" id="GO:0006046">
    <property type="term" value="P:N-acetylglucosamine catabolic process"/>
    <property type="evidence" value="ECO:0007669"/>
    <property type="project" value="TreeGrafter"/>
</dbReference>
<feature type="binding site" evidence="7">
    <location>
        <begin position="312"/>
        <end position="314"/>
    </location>
    <ligand>
        <name>substrate</name>
    </ligand>
</feature>
<evidence type="ECO:0000259" key="9">
    <source>
        <dbReference type="Pfam" id="PF01979"/>
    </source>
</evidence>
<comment type="similarity">
    <text evidence="1 5">Belongs to the metallo-dependent hydrolases superfamily. NagA family.</text>
</comment>
<evidence type="ECO:0000313" key="11">
    <source>
        <dbReference type="Proteomes" id="UP000529310"/>
    </source>
</evidence>
<keyword evidence="11" id="KW-1185">Reference proteome</keyword>
<accession>A0A7W4V2M3</accession>
<name>A0A7W4V2M3_9MICO</name>
<feature type="binding site" evidence="7">
    <location>
        <position position="146"/>
    </location>
    <ligand>
        <name>substrate</name>
    </ligand>
</feature>
<dbReference type="PANTHER" id="PTHR11113">
    <property type="entry name" value="N-ACETYLGLUCOSAMINE-6-PHOSPHATE DEACETYLASE"/>
    <property type="match status" value="1"/>
</dbReference>
<proteinExistence type="inferred from homology"/>
<gene>
    <name evidence="10" type="ORF">FHX49_001232</name>
</gene>
<feature type="domain" description="Amidohydrolase-related" evidence="9">
    <location>
        <begin position="60"/>
        <end position="384"/>
    </location>
</feature>
<comment type="caution">
    <text evidence="10">The sequence shown here is derived from an EMBL/GenBank/DDBJ whole genome shotgun (WGS) entry which is preliminary data.</text>
</comment>
<dbReference type="InterPro" id="IPR006680">
    <property type="entry name" value="Amidohydro-rel"/>
</dbReference>
<dbReference type="Gene3D" id="2.30.40.10">
    <property type="entry name" value="Urease, subunit C, domain 1"/>
    <property type="match status" value="1"/>
</dbReference>
<feature type="binding site" evidence="8">
    <location>
        <position position="201"/>
    </location>
    <ligand>
        <name>Zn(2+)</name>
        <dbReference type="ChEBI" id="CHEBI:29105"/>
    </ligand>
</feature>
<reference evidence="10 11" key="1">
    <citation type="submission" date="2020-08" db="EMBL/GenBank/DDBJ databases">
        <title>Sequencing the genomes of 1000 actinobacteria strains.</title>
        <authorList>
            <person name="Klenk H.-P."/>
        </authorList>
    </citation>
    <scope>NUCLEOTIDE SEQUENCE [LARGE SCALE GENOMIC DNA]</scope>
    <source>
        <strain evidence="10 11">DSM 27099</strain>
    </source>
</reference>
<dbReference type="EMBL" id="JACHWQ010000002">
    <property type="protein sequence ID" value="MBB2975666.1"/>
    <property type="molecule type" value="Genomic_DNA"/>
</dbReference>
<evidence type="ECO:0000313" key="10">
    <source>
        <dbReference type="EMBL" id="MBB2975666.1"/>
    </source>
</evidence>
<evidence type="ECO:0000256" key="6">
    <source>
        <dbReference type="PIRSR" id="PIRSR038994-1"/>
    </source>
</evidence>
<dbReference type="InterPro" id="IPR003764">
    <property type="entry name" value="GlcNAc_6-P_deAcase"/>
</dbReference>
<feature type="binding site" evidence="8">
    <location>
        <position position="222"/>
    </location>
    <ligand>
        <name>Zn(2+)</name>
        <dbReference type="ChEBI" id="CHEBI:29105"/>
    </ligand>
</feature>
<dbReference type="SUPFAM" id="SSF51556">
    <property type="entry name" value="Metallo-dependent hydrolases"/>
    <property type="match status" value="1"/>
</dbReference>
<dbReference type="NCBIfam" id="TIGR00221">
    <property type="entry name" value="nagA"/>
    <property type="match status" value="1"/>
</dbReference>
<evidence type="ECO:0000256" key="2">
    <source>
        <dbReference type="ARBA" id="ARBA00022723"/>
    </source>
</evidence>
<feature type="binding site" evidence="7">
    <location>
        <begin position="225"/>
        <end position="226"/>
    </location>
    <ligand>
        <name>substrate</name>
    </ligand>
</feature>
<dbReference type="SUPFAM" id="SSF51338">
    <property type="entry name" value="Composite domain of metallo-dependent hydrolases"/>
    <property type="match status" value="1"/>
</dbReference>
<evidence type="ECO:0000256" key="5">
    <source>
        <dbReference type="PIRNR" id="PIRNR038994"/>
    </source>
</evidence>
<dbReference type="AlphaFoldDB" id="A0A7W4V2M3"/>
<feature type="binding site" evidence="8">
    <location>
        <position position="135"/>
    </location>
    <ligand>
        <name>Zn(2+)</name>
        <dbReference type="ChEBI" id="CHEBI:29105"/>
    </ligand>
</feature>
<dbReference type="Gene3D" id="3.20.20.140">
    <property type="entry name" value="Metal-dependent hydrolases"/>
    <property type="match status" value="1"/>
</dbReference>
<dbReference type="CDD" id="cd00854">
    <property type="entry name" value="NagA"/>
    <property type="match status" value="1"/>
</dbReference>
<evidence type="ECO:0000256" key="3">
    <source>
        <dbReference type="ARBA" id="ARBA00022801"/>
    </source>
</evidence>
<dbReference type="InterPro" id="IPR032466">
    <property type="entry name" value="Metal_Hydrolase"/>
</dbReference>
<keyword evidence="3 5" id="KW-0378">Hydrolase</keyword>
<dbReference type="RefSeq" id="WP_165139317.1">
    <property type="nucleotide sequence ID" value="NZ_CP049255.1"/>
</dbReference>
<sequence length="385" mass="39176">MTKSEHVSVVHSARVISGGIEARNGWVAWQGERILGTGTGDTWRAHVRDSSTVTDAHGGVLTPGFIDIHGHGGGGFSYDDGADAIRAVRTAHRAHGTTRAVISLVTAPLDLLAERVALVASLSTTDDDILGSHLEGPFLEHAHKGAHDPSLLTDATEERLALFLDAGRGTVRQVTLAPELTGGLDAVRQIVAAGAAAAVGHTGATLAQTAAAFDAGATILTHAFNAMPGLHHREPGPIGAAVADRRITLEVIADGVHVHPQMVALAFAAAPGRIALVTDAMAGAAASDGQYVLGSLEVTVEDGVARLEDGTIAGSTLTQDAAVRTAVSAGVPLVDAITAVTSTPARAIGYADSLGALTPGFLADAVLLNADLTVRAVWCAGRPVT</sequence>
<protein>
    <submittedName>
        <fullName evidence="10">N-acetylglucosamine-6-phosphate deacetylase</fullName>
        <ecNumber evidence="10">3.5.1.25</ecNumber>
    </submittedName>
</protein>
<dbReference type="GO" id="GO:0008448">
    <property type="term" value="F:N-acetylglucosamine-6-phosphate deacetylase activity"/>
    <property type="evidence" value="ECO:0007669"/>
    <property type="project" value="UniProtKB-EC"/>
</dbReference>
<dbReference type="Pfam" id="PF01979">
    <property type="entry name" value="Amidohydro_1"/>
    <property type="match status" value="1"/>
</dbReference>
<organism evidence="10 11">
    <name type="scientific">Microbacterium endophyticum</name>
    <dbReference type="NCBI Taxonomy" id="1526412"/>
    <lineage>
        <taxon>Bacteria</taxon>
        <taxon>Bacillati</taxon>
        <taxon>Actinomycetota</taxon>
        <taxon>Actinomycetes</taxon>
        <taxon>Micrococcales</taxon>
        <taxon>Microbacteriaceae</taxon>
        <taxon>Microbacterium</taxon>
    </lineage>
</organism>
<evidence type="ECO:0000256" key="1">
    <source>
        <dbReference type="ARBA" id="ARBA00010716"/>
    </source>
</evidence>
<comment type="cofactor">
    <cofactor evidence="8">
        <name>a divalent metal cation</name>
        <dbReference type="ChEBI" id="CHEBI:60240"/>
    </cofactor>
    <text evidence="8">Binds 1 divalent metal cation per subunit.</text>
</comment>
<evidence type="ECO:0000256" key="7">
    <source>
        <dbReference type="PIRSR" id="PIRSR038994-2"/>
    </source>
</evidence>
<dbReference type="EC" id="3.5.1.25" evidence="10"/>
<feature type="binding site" evidence="7">
    <location>
        <position position="233"/>
    </location>
    <ligand>
        <name>substrate</name>
    </ligand>
</feature>
<feature type="binding site" evidence="7">
    <location>
        <position position="257"/>
    </location>
    <ligand>
        <name>substrate</name>
    </ligand>
</feature>
<dbReference type="PIRSF" id="PIRSF038994">
    <property type="entry name" value="NagA"/>
    <property type="match status" value="1"/>
</dbReference>
<dbReference type="InterPro" id="IPR011059">
    <property type="entry name" value="Metal-dep_hydrolase_composite"/>
</dbReference>
<evidence type="ECO:0000256" key="8">
    <source>
        <dbReference type="PIRSR" id="PIRSR038994-3"/>
    </source>
</evidence>
<evidence type="ECO:0000256" key="4">
    <source>
        <dbReference type="ARBA" id="ARBA00023277"/>
    </source>
</evidence>